<dbReference type="InterPro" id="IPR012349">
    <property type="entry name" value="Split_barrel_FMN-bd"/>
</dbReference>
<dbReference type="SUPFAM" id="SSF50475">
    <property type="entry name" value="FMN-binding split barrel"/>
    <property type="match status" value="1"/>
</dbReference>
<dbReference type="RefSeq" id="WP_166179994.1">
    <property type="nucleotide sequence ID" value="NZ_CP045119.1"/>
</dbReference>
<organism evidence="3 4">
    <name type="scientific">Rubrobacter tropicus</name>
    <dbReference type="NCBI Taxonomy" id="2653851"/>
    <lineage>
        <taxon>Bacteria</taxon>
        <taxon>Bacillati</taxon>
        <taxon>Actinomycetota</taxon>
        <taxon>Rubrobacteria</taxon>
        <taxon>Rubrobacterales</taxon>
        <taxon>Rubrobacteraceae</taxon>
        <taxon>Rubrobacter</taxon>
    </lineage>
</organism>
<dbReference type="InterPro" id="IPR019920">
    <property type="entry name" value="F420-binding_dom_put"/>
</dbReference>
<dbReference type="KEGG" id="rub:GBA63_08805"/>
<dbReference type="AlphaFoldDB" id="A0A6G8QFC4"/>
<dbReference type="InterPro" id="IPR011576">
    <property type="entry name" value="Pyridox_Oxase_N"/>
</dbReference>
<evidence type="ECO:0000313" key="3">
    <source>
        <dbReference type="EMBL" id="QIN85101.1"/>
    </source>
</evidence>
<keyword evidence="1" id="KW-0560">Oxidoreductase</keyword>
<dbReference type="PANTHER" id="PTHR35176:SF1">
    <property type="entry name" value="F420H(2)-DEPENDENT BILIVERDIN REDUCTASE"/>
    <property type="match status" value="1"/>
</dbReference>
<dbReference type="GO" id="GO:0005829">
    <property type="term" value="C:cytosol"/>
    <property type="evidence" value="ECO:0007669"/>
    <property type="project" value="TreeGrafter"/>
</dbReference>
<dbReference type="GO" id="GO:0016627">
    <property type="term" value="F:oxidoreductase activity, acting on the CH-CH group of donors"/>
    <property type="evidence" value="ECO:0007669"/>
    <property type="project" value="TreeGrafter"/>
</dbReference>
<evidence type="ECO:0000256" key="1">
    <source>
        <dbReference type="ARBA" id="ARBA00023002"/>
    </source>
</evidence>
<evidence type="ECO:0000259" key="2">
    <source>
        <dbReference type="Pfam" id="PF01243"/>
    </source>
</evidence>
<dbReference type="Gene3D" id="2.30.110.10">
    <property type="entry name" value="Electron Transport, Fmn-binding Protein, Chain A"/>
    <property type="match status" value="1"/>
</dbReference>
<gene>
    <name evidence="3" type="ORF">GBA63_08805</name>
</gene>
<reference evidence="3 4" key="1">
    <citation type="submission" date="2019-10" db="EMBL/GenBank/DDBJ databases">
        <title>Rubrobacter sp nov SCSIO 52090 isolated from a deep-sea sediment in the South China Sea.</title>
        <authorList>
            <person name="Chen R.W."/>
        </authorList>
    </citation>
    <scope>NUCLEOTIDE SEQUENCE [LARGE SCALE GENOMIC DNA]</scope>
    <source>
        <strain evidence="3 4">SCSIO 52909</strain>
    </source>
</reference>
<dbReference type="Proteomes" id="UP000501452">
    <property type="component" value="Chromosome"/>
</dbReference>
<protein>
    <submittedName>
        <fullName evidence="3">TIGR03618 family F420-dependent PPOX class oxidoreductase</fullName>
    </submittedName>
</protein>
<dbReference type="PANTHER" id="PTHR35176">
    <property type="entry name" value="HEME OXYGENASE HI_0854-RELATED"/>
    <property type="match status" value="1"/>
</dbReference>
<dbReference type="EMBL" id="CP045119">
    <property type="protein sequence ID" value="QIN85101.1"/>
    <property type="molecule type" value="Genomic_DNA"/>
</dbReference>
<accession>A0A6G8QFC4</accession>
<sequence length="138" mass="15554">MNAEEYRDFLLGRARTAKLATVRADGRPHVAPVWYDLDGETFVFMTGEGTVKGRNMRREPRVSLCIDDERPPFHFVIVEGIAELTEGDPDLLRWATSIGGRYMGEDQAEAFGRRNAVPGELLVRVRPTKVLAYMNIAD</sequence>
<name>A0A6G8QFC4_9ACTN</name>
<dbReference type="InterPro" id="IPR052019">
    <property type="entry name" value="F420H2_bilvrd_red/Heme_oxyg"/>
</dbReference>
<feature type="domain" description="Pyridoxamine 5'-phosphate oxidase N-terminal" evidence="2">
    <location>
        <begin position="4"/>
        <end position="130"/>
    </location>
</feature>
<proteinExistence type="predicted"/>
<dbReference type="GO" id="GO:0070967">
    <property type="term" value="F:coenzyme F420 binding"/>
    <property type="evidence" value="ECO:0007669"/>
    <property type="project" value="TreeGrafter"/>
</dbReference>
<evidence type="ECO:0000313" key="4">
    <source>
        <dbReference type="Proteomes" id="UP000501452"/>
    </source>
</evidence>
<keyword evidence="4" id="KW-1185">Reference proteome</keyword>
<dbReference type="Pfam" id="PF01243">
    <property type="entry name" value="PNPOx_N"/>
    <property type="match status" value="1"/>
</dbReference>
<dbReference type="NCBIfam" id="TIGR03618">
    <property type="entry name" value="Rv1155_F420"/>
    <property type="match status" value="1"/>
</dbReference>